<evidence type="ECO:0000256" key="1">
    <source>
        <dbReference type="ARBA" id="ARBA00010879"/>
    </source>
</evidence>
<evidence type="ECO:0000256" key="7">
    <source>
        <dbReference type="ARBA" id="ARBA00022759"/>
    </source>
</evidence>
<evidence type="ECO:0000256" key="11">
    <source>
        <dbReference type="ARBA" id="ARBA00039658"/>
    </source>
</evidence>
<reference evidence="14" key="3">
    <citation type="submission" date="2025-09" db="UniProtKB">
        <authorList>
            <consortium name="Ensembl"/>
        </authorList>
    </citation>
    <scope>IDENTIFICATION</scope>
</reference>
<dbReference type="GO" id="GO:0003676">
    <property type="term" value="F:nucleic acid binding"/>
    <property type="evidence" value="ECO:0007669"/>
    <property type="project" value="InterPro"/>
</dbReference>
<evidence type="ECO:0000256" key="5">
    <source>
        <dbReference type="ARBA" id="ARBA00022695"/>
    </source>
</evidence>
<dbReference type="PROSITE" id="PS50994">
    <property type="entry name" value="INTEGRASE"/>
    <property type="match status" value="1"/>
</dbReference>
<dbReference type="Proteomes" id="UP000005207">
    <property type="component" value="Linkage group LG9"/>
</dbReference>
<dbReference type="FunFam" id="3.30.70.270:FF:000020">
    <property type="entry name" value="Transposon Tf2-6 polyprotein-like Protein"/>
    <property type="match status" value="1"/>
</dbReference>
<keyword evidence="7" id="KW-0255">Endonuclease</keyword>
<evidence type="ECO:0000313" key="14">
    <source>
        <dbReference type="Ensembl" id="ENSONIP00000047897.1"/>
    </source>
</evidence>
<evidence type="ECO:0000256" key="9">
    <source>
        <dbReference type="ARBA" id="ARBA00022918"/>
    </source>
</evidence>
<evidence type="ECO:0000256" key="4">
    <source>
        <dbReference type="ARBA" id="ARBA00022679"/>
    </source>
</evidence>
<evidence type="ECO:0000313" key="15">
    <source>
        <dbReference type="Proteomes" id="UP000005207"/>
    </source>
</evidence>
<keyword evidence="15" id="KW-1185">Reference proteome</keyword>
<dbReference type="InParanoid" id="A0A669CMA3"/>
<keyword evidence="10" id="KW-0511">Multifunctional enzyme</keyword>
<dbReference type="InterPro" id="IPR001584">
    <property type="entry name" value="Integrase_cat-core"/>
</dbReference>
<evidence type="ECO:0000256" key="10">
    <source>
        <dbReference type="ARBA" id="ARBA00023268"/>
    </source>
</evidence>
<dbReference type="FunFam" id="3.30.420.10:FF:000032">
    <property type="entry name" value="Retrovirus-related Pol polyprotein from transposon 297-like Protein"/>
    <property type="match status" value="1"/>
</dbReference>
<dbReference type="GO" id="GO:0006508">
    <property type="term" value="P:proteolysis"/>
    <property type="evidence" value="ECO:0007669"/>
    <property type="project" value="UniProtKB-KW"/>
</dbReference>
<feature type="domain" description="Integrase catalytic" evidence="13">
    <location>
        <begin position="522"/>
        <end position="701"/>
    </location>
</feature>
<dbReference type="Pfam" id="PF00665">
    <property type="entry name" value="rve"/>
    <property type="match status" value="1"/>
</dbReference>
<dbReference type="InterPro" id="IPR041588">
    <property type="entry name" value="Integrase_H2C2"/>
</dbReference>
<dbReference type="Gene3D" id="3.30.420.10">
    <property type="entry name" value="Ribonuclease H-like superfamily/Ribonuclease H"/>
    <property type="match status" value="1"/>
</dbReference>
<dbReference type="FunFam" id="3.10.20.370:FF:000001">
    <property type="entry name" value="Retrovirus-related Pol polyprotein from transposon 17.6-like protein"/>
    <property type="match status" value="1"/>
</dbReference>
<dbReference type="CDD" id="cd01647">
    <property type="entry name" value="RT_LTR"/>
    <property type="match status" value="1"/>
</dbReference>
<dbReference type="InterPro" id="IPR050951">
    <property type="entry name" value="Retrovirus_Pol_polyprotein"/>
</dbReference>
<sequence>MERLGIVQRSNSAWASPLHMVPKSDGRWRPCGDFRRLNNVTENDRYPIPHIQDFSAHLAGTSIFSKIDLVQGYHQVPVRAEDVPKTAVITPFGLFEFLRMPFGLKGAAQTFQRLMDSVLRGLPFVFVYLDDILVASCSESQHASHLRQVFQRLAAHGLIVNPSKCQFGLPVLDFLGHRISADGVVPLPDKVRAVSAFPHPASIKALQEFLGMVNFYNRFLPRAAHLLQPLYAALKGKTAKDPIDWLPERIQAFSEAKAALANAALLAHPFPSAEIALTTDASDVVVGAVLEQRVSGVWQPLAFFSRTLRDSERKYSVFDRELLALHLATRHFRFFLEGRSFTAYVDHKPLTFAMSKVSDPWSGRQQRQLAAISEFTTDIQHVAGKSNCVADCLSRALVSPVYVGIDFDAMAADQRADPDVLTLRSEQTGLVLEDRPVWNGGPSLLCDVSTGRPRPVVPLSWRRRVFDSVHALSHPGVRASVKLVSSRFVWPGLRKSVKDWAAACIPCQRAKIHRHTQAPLESFRVPGRRFDHVHVDLVGPLPQSQGFTHLLTVVDRTTRWPEAVPLASTTAAAVARAFLSTWVSRFGPPADITSDRGPQFVSELWSAMADGLGVKVHRTTAYHPQANGMCERFHRSLKAAFRASLTDGNWVDRLPWVLLGLRCAVKEDLGVSPAELVLGQPLRVPGEFLPESPPPCFAPSVLSLRPRETRFLFLAQCTIVCPTPLFRGCWTLRSLFSSGMTLIGLRCVHCMTAPLGLFNRAGSISFWTLGVVRRLFLLTDLSRHMCCRMISWCRLRPPAVAARLPLDWTTLLLPLGAPPTWRGPSYLQLLLAAHASLVLRLVSPQPALHLPGSAVLDV</sequence>
<dbReference type="EC" id="3.1.26.4" evidence="2"/>
<dbReference type="PROSITE" id="PS50878">
    <property type="entry name" value="RT_POL"/>
    <property type="match status" value="1"/>
</dbReference>
<accession>A0A669CMA3</accession>
<evidence type="ECO:0000256" key="3">
    <source>
        <dbReference type="ARBA" id="ARBA00022670"/>
    </source>
</evidence>
<comment type="similarity">
    <text evidence="1">Belongs to the beta type-B retroviral polymerase family. HERV class-II K(HML-2) pol subfamily.</text>
</comment>
<dbReference type="GO" id="GO:0003964">
    <property type="term" value="F:RNA-directed DNA polymerase activity"/>
    <property type="evidence" value="ECO:0007669"/>
    <property type="project" value="UniProtKB-KW"/>
</dbReference>
<organism evidence="14 15">
    <name type="scientific">Oreochromis niloticus</name>
    <name type="common">Nile tilapia</name>
    <name type="synonym">Tilapia nilotica</name>
    <dbReference type="NCBI Taxonomy" id="8128"/>
    <lineage>
        <taxon>Eukaryota</taxon>
        <taxon>Metazoa</taxon>
        <taxon>Chordata</taxon>
        <taxon>Craniata</taxon>
        <taxon>Vertebrata</taxon>
        <taxon>Euteleostomi</taxon>
        <taxon>Actinopterygii</taxon>
        <taxon>Neopterygii</taxon>
        <taxon>Teleostei</taxon>
        <taxon>Neoteleostei</taxon>
        <taxon>Acanthomorphata</taxon>
        <taxon>Ovalentaria</taxon>
        <taxon>Cichlomorphae</taxon>
        <taxon>Cichliformes</taxon>
        <taxon>Cichlidae</taxon>
        <taxon>African cichlids</taxon>
        <taxon>Pseudocrenilabrinae</taxon>
        <taxon>Oreochromini</taxon>
        <taxon>Oreochromis</taxon>
    </lineage>
</organism>
<evidence type="ECO:0000259" key="12">
    <source>
        <dbReference type="PROSITE" id="PS50878"/>
    </source>
</evidence>
<dbReference type="Gene3D" id="3.30.70.270">
    <property type="match status" value="2"/>
</dbReference>
<evidence type="ECO:0000256" key="2">
    <source>
        <dbReference type="ARBA" id="ARBA00012180"/>
    </source>
</evidence>
<dbReference type="CDD" id="cd09274">
    <property type="entry name" value="RNase_HI_RT_Ty3"/>
    <property type="match status" value="1"/>
</dbReference>
<keyword evidence="6" id="KW-0540">Nuclease</keyword>
<evidence type="ECO:0000256" key="8">
    <source>
        <dbReference type="ARBA" id="ARBA00022801"/>
    </source>
</evidence>
<dbReference type="GO" id="GO:0015074">
    <property type="term" value="P:DNA integration"/>
    <property type="evidence" value="ECO:0007669"/>
    <property type="project" value="InterPro"/>
</dbReference>
<feature type="domain" description="Reverse transcriptase" evidence="12">
    <location>
        <begin position="2"/>
        <end position="179"/>
    </location>
</feature>
<evidence type="ECO:0000259" key="13">
    <source>
        <dbReference type="PROSITE" id="PS50994"/>
    </source>
</evidence>
<dbReference type="Gene3D" id="1.10.340.70">
    <property type="match status" value="1"/>
</dbReference>
<keyword evidence="9" id="KW-0695">RNA-directed DNA polymerase</keyword>
<dbReference type="Ensembl" id="ENSONIT00000050288.1">
    <property type="protein sequence ID" value="ENSONIP00000047897.1"/>
    <property type="gene ID" value="ENSONIG00000041716.1"/>
</dbReference>
<name>A0A669CMA3_ORENI</name>
<keyword evidence="8" id="KW-0378">Hydrolase</keyword>
<reference evidence="15" key="1">
    <citation type="submission" date="2012-01" db="EMBL/GenBank/DDBJ databases">
        <title>The Genome Sequence of Oreochromis niloticus (Nile Tilapia).</title>
        <authorList>
            <consortium name="Broad Institute Genome Assembly Team"/>
            <consortium name="Broad Institute Sequencing Platform"/>
            <person name="Di Palma F."/>
            <person name="Johnson J."/>
            <person name="Lander E.S."/>
            <person name="Lindblad-Toh K."/>
        </authorList>
    </citation>
    <scope>NUCLEOTIDE SEQUENCE [LARGE SCALE GENOMIC DNA]</scope>
</reference>
<dbReference type="OMA" id="QHIGTIC"/>
<dbReference type="Pfam" id="PF17921">
    <property type="entry name" value="Integrase_H2C2"/>
    <property type="match status" value="1"/>
</dbReference>
<dbReference type="FunFam" id="3.30.70.270:FF:000164">
    <property type="match status" value="1"/>
</dbReference>
<dbReference type="PANTHER" id="PTHR37984:SF5">
    <property type="entry name" value="PROTEIN NYNRIN-LIKE"/>
    <property type="match status" value="1"/>
</dbReference>
<dbReference type="GO" id="GO:0004523">
    <property type="term" value="F:RNA-DNA hybrid ribonuclease activity"/>
    <property type="evidence" value="ECO:0007669"/>
    <property type="project" value="UniProtKB-EC"/>
</dbReference>
<keyword evidence="4" id="KW-0808">Transferase</keyword>
<reference evidence="14" key="2">
    <citation type="submission" date="2025-08" db="UniProtKB">
        <authorList>
            <consortium name="Ensembl"/>
        </authorList>
    </citation>
    <scope>IDENTIFICATION</scope>
</reference>
<dbReference type="Pfam" id="PF17919">
    <property type="entry name" value="RT_RNaseH_2"/>
    <property type="match status" value="1"/>
</dbReference>
<dbReference type="GeneTree" id="ENSGT01100000263500"/>
<dbReference type="InterPro" id="IPR012337">
    <property type="entry name" value="RNaseH-like_sf"/>
</dbReference>
<dbReference type="FunFam" id="3.10.10.10:FF:000007">
    <property type="entry name" value="Retrovirus-related Pol polyprotein from transposon 17.6-like Protein"/>
    <property type="match status" value="1"/>
</dbReference>
<keyword evidence="5" id="KW-0548">Nucleotidyltransferase</keyword>
<dbReference type="AlphaFoldDB" id="A0A669CMA3"/>
<dbReference type="PANTHER" id="PTHR37984">
    <property type="entry name" value="PROTEIN CBG26694"/>
    <property type="match status" value="1"/>
</dbReference>
<keyword evidence="3" id="KW-0645">Protease</keyword>
<proteinExistence type="inferred from homology"/>
<dbReference type="InterPro" id="IPR043502">
    <property type="entry name" value="DNA/RNA_pol_sf"/>
</dbReference>
<dbReference type="Pfam" id="PF00078">
    <property type="entry name" value="RVT_1"/>
    <property type="match status" value="1"/>
</dbReference>
<dbReference type="InterPro" id="IPR000477">
    <property type="entry name" value="RT_dom"/>
</dbReference>
<evidence type="ECO:0000256" key="6">
    <source>
        <dbReference type="ARBA" id="ARBA00022722"/>
    </source>
</evidence>
<dbReference type="InterPro" id="IPR041577">
    <property type="entry name" value="RT_RNaseH_2"/>
</dbReference>
<dbReference type="InterPro" id="IPR036397">
    <property type="entry name" value="RNaseH_sf"/>
</dbReference>
<dbReference type="GO" id="GO:0008233">
    <property type="term" value="F:peptidase activity"/>
    <property type="evidence" value="ECO:0007669"/>
    <property type="project" value="UniProtKB-KW"/>
</dbReference>
<dbReference type="InterPro" id="IPR043128">
    <property type="entry name" value="Rev_trsase/Diguanyl_cyclase"/>
</dbReference>
<dbReference type="SUPFAM" id="SSF53098">
    <property type="entry name" value="Ribonuclease H-like"/>
    <property type="match status" value="1"/>
</dbReference>
<dbReference type="Gene3D" id="3.10.10.10">
    <property type="entry name" value="HIV Type 1 Reverse Transcriptase, subunit A, domain 1"/>
    <property type="match status" value="1"/>
</dbReference>
<protein>
    <recommendedName>
        <fullName evidence="11">Gypsy retrotransposon integrase-like protein 1</fullName>
        <ecNumber evidence="2">3.1.26.4</ecNumber>
    </recommendedName>
</protein>
<dbReference type="SUPFAM" id="SSF56672">
    <property type="entry name" value="DNA/RNA polymerases"/>
    <property type="match status" value="1"/>
</dbReference>